<dbReference type="Proteomes" id="UP001159363">
    <property type="component" value="Chromosome 1"/>
</dbReference>
<name>A0ABQ9IJ04_9NEOP</name>
<reference evidence="2 3" key="1">
    <citation type="submission" date="2023-02" db="EMBL/GenBank/DDBJ databases">
        <title>LHISI_Scaffold_Assembly.</title>
        <authorList>
            <person name="Stuart O.P."/>
            <person name="Cleave R."/>
            <person name="Magrath M.J.L."/>
            <person name="Mikheyev A.S."/>
        </authorList>
    </citation>
    <scope>NUCLEOTIDE SEQUENCE [LARGE SCALE GENOMIC DNA]</scope>
    <source>
        <strain evidence="2">Daus_M_001</strain>
        <tissue evidence="2">Leg muscle</tissue>
    </source>
</reference>
<keyword evidence="3" id="KW-1185">Reference proteome</keyword>
<organism evidence="2 3">
    <name type="scientific">Dryococelus australis</name>
    <dbReference type="NCBI Taxonomy" id="614101"/>
    <lineage>
        <taxon>Eukaryota</taxon>
        <taxon>Metazoa</taxon>
        <taxon>Ecdysozoa</taxon>
        <taxon>Arthropoda</taxon>
        <taxon>Hexapoda</taxon>
        <taxon>Insecta</taxon>
        <taxon>Pterygota</taxon>
        <taxon>Neoptera</taxon>
        <taxon>Polyneoptera</taxon>
        <taxon>Phasmatodea</taxon>
        <taxon>Verophasmatodea</taxon>
        <taxon>Anareolatae</taxon>
        <taxon>Phasmatidae</taxon>
        <taxon>Eurycanthinae</taxon>
        <taxon>Dryococelus</taxon>
    </lineage>
</organism>
<gene>
    <name evidence="2" type="ORF">PR048_002034</name>
</gene>
<evidence type="ECO:0000313" key="2">
    <source>
        <dbReference type="EMBL" id="KAJ8896689.1"/>
    </source>
</evidence>
<proteinExistence type="predicted"/>
<evidence type="ECO:0000256" key="1">
    <source>
        <dbReference type="SAM" id="MobiDB-lite"/>
    </source>
</evidence>
<sequence>MTTTLGYSGPPASSDNCHTLHHRRLLVGPTTSRCAPLSLRRPITSVYLSDASRSEIHLKMPVFPFCTEVVDHIDAAGTEVDGPVGDSDGAAVGSPPIVVDDTVYVMPEVDDGCTAIYDPPEKVDGTTYECLRISVVEGASMCGHARFGLGPGQRSHYSWSLCDEKTRFLFPAYWEAEVLNGPWLRALRQNTKTLQRPFLPDGVTDGKLLTIAAIFILQYLTTSLDESTPDDLPSITTIEEYTRRSTAISAMLCLLIVIHIDIRRSVKVLFVDHWEASAGIAARHSRLGLEPNNMKIIDRAGSRDAGILDGGRSSDPLPDHLMCPKGHYLSTYIARLPLPDFHERGSCGTMPLVVDFFFGDLPFHLLLDSGAAPFSPHFAPIVSQDIDVKSRPNLSPQLDSVLMALEHGVSHVSEVEEPRTPASQQLVLVGRAICTSRDRQSIKEWVDPDERIWHVMSLIHQVRVAGADWRTSFRRVVSQWRELERLCCNVVAVSVGGPTDREHNLQDRECRNVAMYRPDDASCTRVSFTCYCSHYQHEATASACYVQKLPPCTASTRTPCSYTIRCFPSQRTRVARVAVHKDVTSRLEATHKVGDEKTASTSWGKLYKRSFYGEGGLVWHVTSHVSLSRGHSGRDRSGPIRPRPHNAHLHTSQTYLRNLQPLTYIRYLDSKIRITRVFVSHTKATVRASPSRGDGHTYWRLGAASNPQQEPIRDEFTYSLYSHTHDNVAFRRILKSSAFQVEERERNKGDYATHITCTIATKRTPRQPCTSRSSADWESSTSIFNLFSTKLFLHKIARYTQVRQCEALGRAIDRCVLGKSPYWLDC</sequence>
<evidence type="ECO:0000313" key="3">
    <source>
        <dbReference type="Proteomes" id="UP001159363"/>
    </source>
</evidence>
<comment type="caution">
    <text evidence="2">The sequence shown here is derived from an EMBL/GenBank/DDBJ whole genome shotgun (WGS) entry which is preliminary data.</text>
</comment>
<accession>A0ABQ9IJ04</accession>
<dbReference type="EMBL" id="JARBHB010000001">
    <property type="protein sequence ID" value="KAJ8896689.1"/>
    <property type="molecule type" value="Genomic_DNA"/>
</dbReference>
<feature type="region of interest" description="Disordered" evidence="1">
    <location>
        <begin position="628"/>
        <end position="647"/>
    </location>
</feature>
<protein>
    <submittedName>
        <fullName evidence="2">Uncharacterized protein</fullName>
    </submittedName>
</protein>